<gene>
    <name evidence="1" type="ORF">KL86DYS1_20073</name>
</gene>
<proteinExistence type="predicted"/>
<reference evidence="1" key="1">
    <citation type="submission" date="2016-04" db="EMBL/GenBank/DDBJ databases">
        <authorList>
            <person name="Evans L.H."/>
            <person name="Alamgir A."/>
            <person name="Owens N."/>
            <person name="Weber N.D."/>
            <person name="Virtaneva K."/>
            <person name="Barbian K."/>
            <person name="Babar A."/>
            <person name="Rosenke K."/>
        </authorList>
    </citation>
    <scope>NUCLEOTIDE SEQUENCE</scope>
    <source>
        <strain evidence="1">86-1</strain>
    </source>
</reference>
<accession>A0A212JKN7</accession>
<evidence type="ECO:0000313" key="1">
    <source>
        <dbReference type="EMBL" id="SBV99981.1"/>
    </source>
</evidence>
<organism evidence="1">
    <name type="scientific">uncultured Dysgonomonas sp</name>
    <dbReference type="NCBI Taxonomy" id="206096"/>
    <lineage>
        <taxon>Bacteria</taxon>
        <taxon>Pseudomonadati</taxon>
        <taxon>Bacteroidota</taxon>
        <taxon>Bacteroidia</taxon>
        <taxon>Bacteroidales</taxon>
        <taxon>Dysgonomonadaceae</taxon>
        <taxon>Dysgonomonas</taxon>
        <taxon>environmental samples</taxon>
    </lineage>
</organism>
<dbReference type="AlphaFoldDB" id="A0A212JKN7"/>
<protein>
    <submittedName>
        <fullName evidence="1">Uncharacterized protein</fullName>
    </submittedName>
</protein>
<sequence>MYSSLSTEKSYTFTVFTIVTFGFLRKGKSAPTKRTVTHKDIKRKR</sequence>
<name>A0A212JKN7_9BACT</name>
<dbReference type="EMBL" id="FLUM01000002">
    <property type="protein sequence ID" value="SBV99981.1"/>
    <property type="molecule type" value="Genomic_DNA"/>
</dbReference>